<reference evidence="1 2" key="1">
    <citation type="submission" date="2018-06" db="EMBL/GenBank/DDBJ databases">
        <title>Genomic Encyclopedia of Archaeal and Bacterial Type Strains, Phase II (KMG-II): from individual species to whole genera.</title>
        <authorList>
            <person name="Goeker M."/>
        </authorList>
    </citation>
    <scope>NUCLEOTIDE SEQUENCE [LARGE SCALE GENOMIC DNA]</scope>
    <source>
        <strain evidence="1 2">DSM 23857</strain>
    </source>
</reference>
<dbReference type="AlphaFoldDB" id="A0A327QC51"/>
<name>A0A327QC51_9BACT</name>
<protein>
    <recommendedName>
        <fullName evidence="3">DUF4259 domain-containing protein</fullName>
    </recommendedName>
</protein>
<accession>A0A327QC51</accession>
<evidence type="ECO:0008006" key="3">
    <source>
        <dbReference type="Google" id="ProtNLM"/>
    </source>
</evidence>
<evidence type="ECO:0000313" key="2">
    <source>
        <dbReference type="Proteomes" id="UP000249547"/>
    </source>
</evidence>
<proteinExistence type="predicted"/>
<evidence type="ECO:0000313" key="1">
    <source>
        <dbReference type="EMBL" id="RAJ02226.1"/>
    </source>
</evidence>
<dbReference type="Proteomes" id="UP000249547">
    <property type="component" value="Unassembled WGS sequence"/>
</dbReference>
<sequence length="118" mass="13490">MGTWSTEIHGNDTFQDIYQSFHDYVNEGKQPVDITKMLFIEYADVFEDMDDRNNALFGLALAQWETGSLQDTVLHDVKEIIESGNDLVVWMNLGADEAMIAERRVVLKAFLDKISSEK</sequence>
<keyword evidence="2" id="KW-1185">Reference proteome</keyword>
<organism evidence="1 2">
    <name type="scientific">Chitinophaga skermanii</name>
    <dbReference type="NCBI Taxonomy" id="331697"/>
    <lineage>
        <taxon>Bacteria</taxon>
        <taxon>Pseudomonadati</taxon>
        <taxon>Bacteroidota</taxon>
        <taxon>Chitinophagia</taxon>
        <taxon>Chitinophagales</taxon>
        <taxon>Chitinophagaceae</taxon>
        <taxon>Chitinophaga</taxon>
    </lineage>
</organism>
<comment type="caution">
    <text evidence="1">The sequence shown here is derived from an EMBL/GenBank/DDBJ whole genome shotgun (WGS) entry which is preliminary data.</text>
</comment>
<gene>
    <name evidence="1" type="ORF">LX64_03235</name>
</gene>
<dbReference type="EMBL" id="QLLL01000006">
    <property type="protein sequence ID" value="RAJ02226.1"/>
    <property type="molecule type" value="Genomic_DNA"/>
</dbReference>
<dbReference type="OrthoDB" id="362700at2"/>
<dbReference type="RefSeq" id="WP_111598677.1">
    <property type="nucleotide sequence ID" value="NZ_QLLL01000006.1"/>
</dbReference>